<dbReference type="STRING" id="633440.SAMN05421869_12486"/>
<dbReference type="AlphaFoldDB" id="A0A1G9IXZ9"/>
<dbReference type="EMBL" id="FNDJ01000024">
    <property type="protein sequence ID" value="SDL30090.1"/>
    <property type="molecule type" value="Genomic_DNA"/>
</dbReference>
<dbReference type="SUPFAM" id="SSF46894">
    <property type="entry name" value="C-terminal effector domain of the bipartite response regulators"/>
    <property type="match status" value="1"/>
</dbReference>
<dbReference type="GO" id="GO:0003677">
    <property type="term" value="F:DNA binding"/>
    <property type="evidence" value="ECO:0007669"/>
    <property type="project" value="InterPro"/>
</dbReference>
<organism evidence="2 3">
    <name type="scientific">Nonomuraea jiangxiensis</name>
    <dbReference type="NCBI Taxonomy" id="633440"/>
    <lineage>
        <taxon>Bacteria</taxon>
        <taxon>Bacillati</taxon>
        <taxon>Actinomycetota</taxon>
        <taxon>Actinomycetes</taxon>
        <taxon>Streptosporangiales</taxon>
        <taxon>Streptosporangiaceae</taxon>
        <taxon>Nonomuraea</taxon>
    </lineage>
</organism>
<dbReference type="SUPFAM" id="SSF52540">
    <property type="entry name" value="P-loop containing nucleoside triphosphate hydrolases"/>
    <property type="match status" value="1"/>
</dbReference>
<dbReference type="Proteomes" id="UP000199202">
    <property type="component" value="Unassembled WGS sequence"/>
</dbReference>
<dbReference type="InterPro" id="IPR027417">
    <property type="entry name" value="P-loop_NTPase"/>
</dbReference>
<dbReference type="RefSeq" id="WP_090944160.1">
    <property type="nucleotide sequence ID" value="NZ_FNDJ01000024.1"/>
</dbReference>
<reference evidence="2 3" key="1">
    <citation type="submission" date="2016-10" db="EMBL/GenBank/DDBJ databases">
        <authorList>
            <person name="de Groot N.N."/>
        </authorList>
    </citation>
    <scope>NUCLEOTIDE SEQUENCE [LARGE SCALE GENOMIC DNA]</scope>
    <source>
        <strain evidence="2 3">CGMCC 4.6533</strain>
    </source>
</reference>
<dbReference type="InterPro" id="IPR036388">
    <property type="entry name" value="WH-like_DNA-bd_sf"/>
</dbReference>
<gene>
    <name evidence="2" type="ORF">SAMN05421869_12486</name>
</gene>
<dbReference type="Pfam" id="PF00196">
    <property type="entry name" value="GerE"/>
    <property type="match status" value="1"/>
</dbReference>
<accession>A0A1G9IXZ9</accession>
<evidence type="ECO:0000313" key="3">
    <source>
        <dbReference type="Proteomes" id="UP000199202"/>
    </source>
</evidence>
<protein>
    <submittedName>
        <fullName evidence="2">Regulatory protein, luxR family</fullName>
    </submittedName>
</protein>
<name>A0A1G9IXZ9_9ACTN</name>
<feature type="domain" description="HTH luxR-type" evidence="1">
    <location>
        <begin position="778"/>
        <end position="834"/>
    </location>
</feature>
<sequence length="844" mass="87329">MRQWPFDGREDALARIAGDFAGRRIHAVLLPAPAGAGKTRLAREALRQLGRRRLWIAATRAATAIPFGAMVPLVPDDLPPTAGDAATVRAIRARVAAWGGREAVAIAVDDAHLLDSASATVIAQLVAGGRAFVLLTARTGEPLADCLARLAADGVARVLELPPLPEAVLDRLIDHSTGGTVDAARRRSLRAGSGGNPMTLWELLHGAVPGGLIELVASRLKSLDAGTRAAVETVACGEPVPLGILEKLAGSAVVAAAEESGLLVCEEYAGQVQVRLEHPLHGEVLRERMARARARQIYRSLAEHLIATPLRRREDVLRAALWQVESGRVVRPDLVREGARHAVGCGELALAERLAGAAAQAEPGAEGAWLLAEILEYQGRGDEAAALVSPDPPARPAERVRWAAIRARSLYWGQGDLAGAMRALDAAGAHPAITASRASLLFFCGQSAAAAGLARAVLDRHDSDPQAQVWAAAVATGALGFLGRLEEAEKARMHGSAIAEAHAAALPLARFEMETGACLAHLAAGSPAAAGAIAAAGRRGPEAGEASVPGSVWALLGGLAALAAGGPATADRLLAEALTGLERADARRLRRLASAALAGARALRGDDRTAGELMAAADRLEDGTNEIFEPWIESWRAWVARAAGDGDSATSYARRAADRAAAAGQPAVEALALYDVARLGGAADLDRLDALEGPLPDALGTAARALATGDAAGLGRAAGLLDALGHHLHAAELATAAAHTLRVAGRRGPAGLVAAEAVALRAKCQDARTPMLDDLDLGDVLSVRERQVALLAVRHTSKQIATRLGLAVRTVDNTLARVYTKLGISGRGQLRSLLTAADQPQDAG</sequence>
<dbReference type="InterPro" id="IPR000792">
    <property type="entry name" value="Tscrpt_reg_LuxR_C"/>
</dbReference>
<dbReference type="SMART" id="SM00421">
    <property type="entry name" value="HTH_LUXR"/>
    <property type="match status" value="1"/>
</dbReference>
<dbReference type="GO" id="GO:0006355">
    <property type="term" value="P:regulation of DNA-templated transcription"/>
    <property type="evidence" value="ECO:0007669"/>
    <property type="project" value="InterPro"/>
</dbReference>
<dbReference type="Gene3D" id="1.10.10.10">
    <property type="entry name" value="Winged helix-like DNA-binding domain superfamily/Winged helix DNA-binding domain"/>
    <property type="match status" value="1"/>
</dbReference>
<evidence type="ECO:0000259" key="1">
    <source>
        <dbReference type="SMART" id="SM00421"/>
    </source>
</evidence>
<evidence type="ECO:0000313" key="2">
    <source>
        <dbReference type="EMBL" id="SDL30090.1"/>
    </source>
</evidence>
<proteinExistence type="predicted"/>
<dbReference type="OrthoDB" id="3197423at2"/>
<dbReference type="InterPro" id="IPR016032">
    <property type="entry name" value="Sig_transdc_resp-reg_C-effctor"/>
</dbReference>
<keyword evidence="3" id="KW-1185">Reference proteome</keyword>